<evidence type="ECO:0000259" key="1">
    <source>
        <dbReference type="Pfam" id="PF20671"/>
    </source>
</evidence>
<dbReference type="OrthoDB" id="296793at2759"/>
<gene>
    <name evidence="2" type="ORF">DAPPUDRAFT_333416</name>
</gene>
<dbReference type="STRING" id="6669.E9HSR4"/>
<dbReference type="InterPro" id="IPR048685">
    <property type="entry name" value="COG3_C"/>
</dbReference>
<dbReference type="HOGENOM" id="CLU_1429350_0_0_1"/>
<proteinExistence type="predicted"/>
<dbReference type="PANTHER" id="PTHR13302">
    <property type="entry name" value="CONSERVED OLIGOMERIC GOLGI COMPLEX COMPONENT 3"/>
    <property type="match status" value="1"/>
</dbReference>
<sequence>MNENMLAKSRKGILLDCPISSFLYLNFWDRLFLSVNSLADTFCFSMLDLLNFTCFNGVEYCTILFCQKPVFSELSEEVDPKYSSKTQESLYAFKIRRTICTKSGNTPLERALLCLSKLYSSVDRSKFQGRSQEVLPAACVALANAAFQIMTNKTSLDAILFNIKNLLILREQIAPFQVDFVGKKISLDFR</sequence>
<dbReference type="AlphaFoldDB" id="E9HSR4"/>
<reference evidence="2 3" key="1">
    <citation type="journal article" date="2011" name="Science">
        <title>The ecoresponsive genome of Daphnia pulex.</title>
        <authorList>
            <person name="Colbourne J.K."/>
            <person name="Pfrender M.E."/>
            <person name="Gilbert D."/>
            <person name="Thomas W.K."/>
            <person name="Tucker A."/>
            <person name="Oakley T.H."/>
            <person name="Tokishita S."/>
            <person name="Aerts A."/>
            <person name="Arnold G.J."/>
            <person name="Basu M.K."/>
            <person name="Bauer D.J."/>
            <person name="Caceres C.E."/>
            <person name="Carmel L."/>
            <person name="Casola C."/>
            <person name="Choi J.H."/>
            <person name="Detter J.C."/>
            <person name="Dong Q."/>
            <person name="Dusheyko S."/>
            <person name="Eads B.D."/>
            <person name="Frohlich T."/>
            <person name="Geiler-Samerotte K.A."/>
            <person name="Gerlach D."/>
            <person name="Hatcher P."/>
            <person name="Jogdeo S."/>
            <person name="Krijgsveld J."/>
            <person name="Kriventseva E.V."/>
            <person name="Kultz D."/>
            <person name="Laforsch C."/>
            <person name="Lindquist E."/>
            <person name="Lopez J."/>
            <person name="Manak J.R."/>
            <person name="Muller J."/>
            <person name="Pangilinan J."/>
            <person name="Patwardhan R.P."/>
            <person name="Pitluck S."/>
            <person name="Pritham E.J."/>
            <person name="Rechtsteiner A."/>
            <person name="Rho M."/>
            <person name="Rogozin I.B."/>
            <person name="Sakarya O."/>
            <person name="Salamov A."/>
            <person name="Schaack S."/>
            <person name="Shapiro H."/>
            <person name="Shiga Y."/>
            <person name="Skalitzky C."/>
            <person name="Smith Z."/>
            <person name="Souvorov A."/>
            <person name="Sung W."/>
            <person name="Tang Z."/>
            <person name="Tsuchiya D."/>
            <person name="Tu H."/>
            <person name="Vos H."/>
            <person name="Wang M."/>
            <person name="Wolf Y.I."/>
            <person name="Yamagata H."/>
            <person name="Yamada T."/>
            <person name="Ye Y."/>
            <person name="Shaw J.R."/>
            <person name="Andrews J."/>
            <person name="Crease T.J."/>
            <person name="Tang H."/>
            <person name="Lucas S.M."/>
            <person name="Robertson H.M."/>
            <person name="Bork P."/>
            <person name="Koonin E.V."/>
            <person name="Zdobnov E.M."/>
            <person name="Grigoriev I.V."/>
            <person name="Lynch M."/>
            <person name="Boore J.L."/>
        </authorList>
    </citation>
    <scope>NUCLEOTIDE SEQUENCE [LARGE SCALE GENOMIC DNA]</scope>
</reference>
<dbReference type="InterPro" id="IPR007265">
    <property type="entry name" value="COG_su3"/>
</dbReference>
<dbReference type="KEGG" id="dpx:DAPPUDRAFT_333416"/>
<evidence type="ECO:0000313" key="2">
    <source>
        <dbReference type="EMBL" id="EFX65207.1"/>
    </source>
</evidence>
<keyword evidence="3" id="KW-1185">Reference proteome</keyword>
<accession>E9HSR4</accession>
<name>E9HSR4_DAPPU</name>
<dbReference type="PhylomeDB" id="E9HSR4"/>
<protein>
    <recommendedName>
        <fullName evidence="1">Conserved oligomeric Golgi complex subunit 3 C-terminal domain-containing protein</fullName>
    </recommendedName>
</protein>
<dbReference type="GO" id="GO:0016020">
    <property type="term" value="C:membrane"/>
    <property type="evidence" value="ECO:0007669"/>
    <property type="project" value="InterPro"/>
</dbReference>
<feature type="domain" description="Conserved oligomeric Golgi complex subunit 3 C-terminal" evidence="1">
    <location>
        <begin position="100"/>
        <end position="189"/>
    </location>
</feature>
<dbReference type="Proteomes" id="UP000000305">
    <property type="component" value="Unassembled WGS sequence"/>
</dbReference>
<organism evidence="2 3">
    <name type="scientific">Daphnia pulex</name>
    <name type="common">Water flea</name>
    <dbReference type="NCBI Taxonomy" id="6669"/>
    <lineage>
        <taxon>Eukaryota</taxon>
        <taxon>Metazoa</taxon>
        <taxon>Ecdysozoa</taxon>
        <taxon>Arthropoda</taxon>
        <taxon>Crustacea</taxon>
        <taxon>Branchiopoda</taxon>
        <taxon>Diplostraca</taxon>
        <taxon>Cladocera</taxon>
        <taxon>Anomopoda</taxon>
        <taxon>Daphniidae</taxon>
        <taxon>Daphnia</taxon>
    </lineage>
</organism>
<evidence type="ECO:0000313" key="3">
    <source>
        <dbReference type="Proteomes" id="UP000000305"/>
    </source>
</evidence>
<dbReference type="Pfam" id="PF20671">
    <property type="entry name" value="COG3_C"/>
    <property type="match status" value="1"/>
</dbReference>
<dbReference type="PANTHER" id="PTHR13302:SF8">
    <property type="entry name" value="CONSERVED OLIGOMERIC GOLGI COMPLEX SUBUNIT 3"/>
    <property type="match status" value="1"/>
</dbReference>
<dbReference type="EMBL" id="GL732756">
    <property type="protein sequence ID" value="EFX65207.1"/>
    <property type="molecule type" value="Genomic_DNA"/>
</dbReference>
<dbReference type="GO" id="GO:0006886">
    <property type="term" value="P:intracellular protein transport"/>
    <property type="evidence" value="ECO:0007669"/>
    <property type="project" value="InterPro"/>
</dbReference>
<dbReference type="GO" id="GO:0005801">
    <property type="term" value="C:cis-Golgi network"/>
    <property type="evidence" value="ECO:0007669"/>
    <property type="project" value="InterPro"/>
</dbReference>
<dbReference type="eggNOG" id="KOG2604">
    <property type="taxonomic scope" value="Eukaryota"/>
</dbReference>
<dbReference type="InParanoid" id="E9HSR4"/>